<feature type="disulfide bond" evidence="15">
    <location>
        <begin position="711"/>
        <end position="721"/>
    </location>
</feature>
<feature type="region of interest" description="Disordered" evidence="17">
    <location>
        <begin position="99"/>
        <end position="129"/>
    </location>
</feature>
<keyword evidence="7" id="KW-0732">Signal</keyword>
<evidence type="ECO:0000313" key="19">
    <source>
        <dbReference type="EMBL" id="NXE16164.1"/>
    </source>
</evidence>
<feature type="non-terminal residue" evidence="19">
    <location>
        <position position="1"/>
    </location>
</feature>
<keyword evidence="6 16" id="KW-0479">Metal-binding</keyword>
<protein>
    <recommendedName>
        <fullName evidence="16">Lysyl oxidase homolog</fullName>
        <ecNumber evidence="16">1.4.3.13</ecNumber>
    </recommendedName>
</protein>
<feature type="non-terminal residue" evidence="19">
    <location>
        <position position="972"/>
    </location>
</feature>
<evidence type="ECO:0000256" key="4">
    <source>
        <dbReference type="ARBA" id="ARBA00022477"/>
    </source>
</evidence>
<comment type="function">
    <text evidence="16">Mediates the post-translational oxidative deamination of lysine residues on target proteins leading to the formation of deaminated lysine (allysine).</text>
</comment>
<feature type="compositionally biased region" description="Basic and acidic residues" evidence="17">
    <location>
        <begin position="387"/>
        <end position="396"/>
    </location>
</feature>
<dbReference type="InterPro" id="IPR019828">
    <property type="entry name" value="Lysyl_oxidase_CS"/>
</dbReference>
<evidence type="ECO:0000256" key="2">
    <source>
        <dbReference type="ARBA" id="ARBA00004239"/>
    </source>
</evidence>
<dbReference type="PRINTS" id="PR00074">
    <property type="entry name" value="LYSYLOXIDASE"/>
</dbReference>
<accession>A0A7K8KNR4</accession>
<feature type="domain" description="SRCR" evidence="18">
    <location>
        <begin position="640"/>
        <end position="744"/>
    </location>
</feature>
<dbReference type="InterPro" id="IPR036772">
    <property type="entry name" value="SRCR-like_dom_sf"/>
</dbReference>
<evidence type="ECO:0000259" key="18">
    <source>
        <dbReference type="PROSITE" id="PS50287"/>
    </source>
</evidence>
<feature type="disulfide bond" evidence="15">
    <location>
        <begin position="198"/>
        <end position="262"/>
    </location>
</feature>
<dbReference type="InterPro" id="IPR001190">
    <property type="entry name" value="SRCR"/>
</dbReference>
<feature type="domain" description="SRCR" evidence="18">
    <location>
        <begin position="296"/>
        <end position="447"/>
    </location>
</feature>
<dbReference type="GO" id="GO:0016020">
    <property type="term" value="C:membrane"/>
    <property type="evidence" value="ECO:0007669"/>
    <property type="project" value="InterPro"/>
</dbReference>
<feature type="domain" description="SRCR" evidence="18">
    <location>
        <begin position="172"/>
        <end position="273"/>
    </location>
</feature>
<comment type="PTM">
    <text evidence="16">The lysine tyrosylquinone cross-link (LTQ) is generated by condensation of the epsilon-amino group of a lysine with a topaquinone produced by oxidation of tyrosine.</text>
</comment>
<organism evidence="19 20">
    <name type="scientific">Lophotis ruficrista</name>
    <dbReference type="NCBI Taxonomy" id="172689"/>
    <lineage>
        <taxon>Eukaryota</taxon>
        <taxon>Metazoa</taxon>
        <taxon>Chordata</taxon>
        <taxon>Craniata</taxon>
        <taxon>Vertebrata</taxon>
        <taxon>Euteleostomi</taxon>
        <taxon>Archelosauria</taxon>
        <taxon>Archosauria</taxon>
        <taxon>Dinosauria</taxon>
        <taxon>Saurischia</taxon>
        <taxon>Theropoda</taxon>
        <taxon>Coelurosauria</taxon>
        <taxon>Aves</taxon>
        <taxon>Neognathae</taxon>
        <taxon>Neoaves</taxon>
        <taxon>Otidimorphae</taxon>
        <taxon>Otidiformes</taxon>
        <taxon>Otididae</taxon>
        <taxon>Lophotis</taxon>
    </lineage>
</organism>
<comment type="caution">
    <text evidence="15">Lacks conserved residue(s) required for the propagation of feature annotation.</text>
</comment>
<dbReference type="GO" id="GO:0006954">
    <property type="term" value="P:inflammatory response"/>
    <property type="evidence" value="ECO:0007669"/>
    <property type="project" value="TreeGrafter"/>
</dbReference>
<comment type="caution">
    <text evidence="19">The sequence shown here is derived from an EMBL/GenBank/DDBJ whole genome shotgun (WGS) entry which is preliminary data.</text>
</comment>
<evidence type="ECO:0000256" key="17">
    <source>
        <dbReference type="SAM" id="MobiDB-lite"/>
    </source>
</evidence>
<evidence type="ECO:0000256" key="3">
    <source>
        <dbReference type="ARBA" id="ARBA00007492"/>
    </source>
</evidence>
<keyword evidence="13" id="KW-0325">Glycoprotein</keyword>
<keyword evidence="10 16" id="KW-0560">Oxidoreductase</keyword>
<evidence type="ECO:0000256" key="12">
    <source>
        <dbReference type="ARBA" id="ARBA00023157"/>
    </source>
</evidence>
<dbReference type="Pfam" id="PF00530">
    <property type="entry name" value="SRCR"/>
    <property type="match status" value="5"/>
</dbReference>
<keyword evidence="12 15" id="KW-1015">Disulfide bond</keyword>
<dbReference type="SMART" id="SM00202">
    <property type="entry name" value="SR"/>
    <property type="match status" value="4"/>
</dbReference>
<dbReference type="PROSITE" id="PS00420">
    <property type="entry name" value="SRCR_1"/>
    <property type="match status" value="2"/>
</dbReference>
<dbReference type="InterPro" id="IPR050912">
    <property type="entry name" value="LOX-like_protein"/>
</dbReference>
<reference evidence="19 20" key="1">
    <citation type="submission" date="2019-09" db="EMBL/GenBank/DDBJ databases">
        <title>Bird 10,000 Genomes (B10K) Project - Family phase.</title>
        <authorList>
            <person name="Zhang G."/>
        </authorList>
    </citation>
    <scope>NUCLEOTIDE SEQUENCE [LARGE SCALE GENOMIC DNA]</scope>
    <source>
        <strain evidence="19">B10K-CU-031-23</strain>
    </source>
</reference>
<evidence type="ECO:0000256" key="9">
    <source>
        <dbReference type="ARBA" id="ARBA00022772"/>
    </source>
</evidence>
<evidence type="ECO:0000256" key="15">
    <source>
        <dbReference type="PROSITE-ProRule" id="PRU00196"/>
    </source>
</evidence>
<dbReference type="Proteomes" id="UP000533896">
    <property type="component" value="Unassembled WGS sequence"/>
</dbReference>
<dbReference type="GO" id="GO:0005507">
    <property type="term" value="F:copper ion binding"/>
    <property type="evidence" value="ECO:0007669"/>
    <property type="project" value="UniProtKB-UniRule"/>
</dbReference>
<feature type="disulfide bond" evidence="15">
    <location>
        <begin position="413"/>
        <end position="423"/>
    </location>
</feature>
<dbReference type="GO" id="GO:0004720">
    <property type="term" value="F:protein-lysine 6-oxidase activity"/>
    <property type="evidence" value="ECO:0007669"/>
    <property type="project" value="UniProtKB-UniRule"/>
</dbReference>
<keyword evidence="5 16" id="KW-0964">Secreted</keyword>
<comment type="cofactor">
    <cofactor evidence="1 16">
        <name>Cu cation</name>
        <dbReference type="ChEBI" id="CHEBI:23378"/>
    </cofactor>
</comment>
<dbReference type="PANTHER" id="PTHR45817">
    <property type="entry name" value="LYSYL OXIDASE-LIKE-RELATED"/>
    <property type="match status" value="1"/>
</dbReference>
<dbReference type="SUPFAM" id="SSF56487">
    <property type="entry name" value="SRCR-like"/>
    <property type="match status" value="5"/>
</dbReference>
<comment type="similarity">
    <text evidence="3 16">Belongs to the lysyl oxidase family.</text>
</comment>
<evidence type="ECO:0000256" key="14">
    <source>
        <dbReference type="ARBA" id="ARBA00047861"/>
    </source>
</evidence>
<dbReference type="PANTHER" id="PTHR45817:SF2">
    <property type="entry name" value="LYSYL OXIDASE HOMOLOG 3"/>
    <property type="match status" value="1"/>
</dbReference>
<dbReference type="GO" id="GO:0005615">
    <property type="term" value="C:extracellular space"/>
    <property type="evidence" value="ECO:0007669"/>
    <property type="project" value="UniProtKB-UniRule"/>
</dbReference>
<dbReference type="PRINTS" id="PR00258">
    <property type="entry name" value="SPERACTRCPTR"/>
</dbReference>
<evidence type="ECO:0000256" key="13">
    <source>
        <dbReference type="ARBA" id="ARBA00023180"/>
    </source>
</evidence>
<evidence type="ECO:0000313" key="20">
    <source>
        <dbReference type="Proteomes" id="UP000533896"/>
    </source>
</evidence>
<keyword evidence="8" id="KW-0677">Repeat</keyword>
<dbReference type="GO" id="GO:0030199">
    <property type="term" value="P:collagen fibril organization"/>
    <property type="evidence" value="ECO:0007669"/>
    <property type="project" value="TreeGrafter"/>
</dbReference>
<evidence type="ECO:0000256" key="5">
    <source>
        <dbReference type="ARBA" id="ARBA00022525"/>
    </source>
</evidence>
<evidence type="ECO:0000256" key="1">
    <source>
        <dbReference type="ARBA" id="ARBA00001935"/>
    </source>
</evidence>
<dbReference type="FunFam" id="3.10.250.10:FF:000008">
    <property type="entry name" value="Lysyl oxidase homolog 2"/>
    <property type="match status" value="1"/>
</dbReference>
<comment type="subcellular location">
    <subcellularLocation>
        <location evidence="2 16">Secreted</location>
        <location evidence="2 16">Extracellular space</location>
    </subcellularLocation>
</comment>
<keyword evidence="20" id="KW-1185">Reference proteome</keyword>
<keyword evidence="4 16" id="KW-0886">LTQ</keyword>
<dbReference type="Pfam" id="PF01186">
    <property type="entry name" value="Lysyl_oxidase"/>
    <property type="match status" value="1"/>
</dbReference>
<feature type="disulfide bond" evidence="15">
    <location>
        <begin position="242"/>
        <end position="252"/>
    </location>
</feature>
<dbReference type="InterPro" id="IPR001695">
    <property type="entry name" value="Lysyl_oxidase"/>
</dbReference>
<feature type="domain" description="SRCR" evidence="18">
    <location>
        <begin position="472"/>
        <end position="572"/>
    </location>
</feature>
<name>A0A7K8KNR4_9AVES</name>
<comment type="catalytic activity">
    <reaction evidence="14 16">
        <text>L-lysyl-[protein] + O2 + H2O = (S)-2-amino-6-oxohexanoyl-[protein] + H2O2 + NH4(+)</text>
        <dbReference type="Rhea" id="RHEA:24544"/>
        <dbReference type="Rhea" id="RHEA-COMP:9752"/>
        <dbReference type="Rhea" id="RHEA-COMP:12448"/>
        <dbReference type="ChEBI" id="CHEBI:15377"/>
        <dbReference type="ChEBI" id="CHEBI:15379"/>
        <dbReference type="ChEBI" id="CHEBI:16240"/>
        <dbReference type="ChEBI" id="CHEBI:28938"/>
        <dbReference type="ChEBI" id="CHEBI:29969"/>
        <dbReference type="ChEBI" id="CHEBI:131803"/>
        <dbReference type="EC" id="1.4.3.13"/>
    </reaction>
</comment>
<dbReference type="PROSITE" id="PS00926">
    <property type="entry name" value="LYSYL_OXIDASE"/>
    <property type="match status" value="1"/>
</dbReference>
<feature type="disulfide bond" evidence="15">
    <location>
        <begin position="497"/>
        <end position="561"/>
    </location>
</feature>
<feature type="disulfide bond" evidence="15">
    <location>
        <begin position="211"/>
        <end position="272"/>
    </location>
</feature>
<feature type="disulfide bond" evidence="15">
    <location>
        <begin position="541"/>
        <end position="551"/>
    </location>
</feature>
<feature type="disulfide bond" evidence="15">
    <location>
        <begin position="510"/>
        <end position="571"/>
    </location>
</feature>
<gene>
    <name evidence="19" type="primary">Loxl3b</name>
    <name evidence="19" type="ORF">LOPRUF_R00971</name>
</gene>
<dbReference type="EC" id="1.4.3.13" evidence="16"/>
<dbReference type="FunFam" id="3.10.250.10:FF:000001">
    <property type="entry name" value="Lysyl oxidase 4 isoform X1"/>
    <property type="match status" value="2"/>
</dbReference>
<dbReference type="Gene3D" id="3.10.250.10">
    <property type="entry name" value="SRCR-like domain"/>
    <property type="match status" value="5"/>
</dbReference>
<keyword evidence="9 16" id="KW-0801">TPQ</keyword>
<proteinExistence type="inferred from homology"/>
<evidence type="ECO:0000256" key="16">
    <source>
        <dbReference type="RuleBase" id="RU367046"/>
    </source>
</evidence>
<dbReference type="PROSITE" id="PS50287">
    <property type="entry name" value="SRCR_2"/>
    <property type="match status" value="5"/>
</dbReference>
<evidence type="ECO:0000256" key="7">
    <source>
        <dbReference type="ARBA" id="ARBA00022729"/>
    </source>
</evidence>
<feature type="region of interest" description="Disordered" evidence="17">
    <location>
        <begin position="363"/>
        <end position="396"/>
    </location>
</feature>
<evidence type="ECO:0000256" key="11">
    <source>
        <dbReference type="ARBA" id="ARBA00023008"/>
    </source>
</evidence>
<sequence>SSRHCCPWGTAVTSSTTHLRSSRPASCTSCARCCPRTRESFTECAGRVWTVIPKLQRSSRHTPISSVTGCPGGSTALLPRRATGCAPACAAALPLPGAAGHSPPRAGRGGQPQPGDLPAERTQGQRQADMGSCGTWAWRELLVLLGGVWLWVGSAQPTPPGPTHSPGPQLKFRLAGYPRKHNEGRVEVFYNEEWGTICDDDFTLANAHVLCRHLGFVAATGWAHSAKYGKGVGRIWLDNVNCAGGEKSIGDCKHRGWGNSDCSHEEDAGVICKDERIPGFKDSNVIETEQSHVEEVRLRPAVSGARRQLPVTEGIVEVRYKDGWAQICDEGWSSQNSRVVCGMMGFPAEKKINRNFYKRLKRAARTKGQSLRPGSRLASKSQPKQKRREDVGSKKRLFTERQQLNYRLHSVSCTGTEVHLSMCAFEFYRGNASATCGAGMPAVVSCVPGPLFATGSAHKKKQRQQQPGQARIRLKGGAKVGEGRVEVLRSSEWGTICDDRWNLLSASVVCRELGFGSAKEALTGARMGQGTGPIHLNEVQCLGTEKSLWSCPFKNITQEDCKHTEDAAVRCNIPYMGYENLIRLSGGRSRFEGRVEVAVGAGDGDQPRWGLVCGEGWGTLEAMVACRQLGLGFANHGLQIRLSGGRTAFEGRVEVKRGSKWGVVCSDGWTTKEAMVACRQLGLGYSLHAVTETWYWDASNVTEMVLSGVKCAGHEMSLSHCQHHGTSLNCRNTGTRFAAGVICSETASDLLLHAPLVQETAYIEDRPLHMLYCAAEENCLSSSARLANWPYGHRRLLRFSSQIHNNGRADFRPKAGRHSWVWHECHRHYHSMDIFTHYDILTPNGTKVAEGHKASFCLEDTECEEDVAKRYECANFGEQGITVGCWDLYRHDIDCQWIDITDVKPGNYILQVVINPNFEVAESDFTNNAMKCNCKYDGHRIWVHSCHIGDALSEEANKRFEQYPGQLNNQIS</sequence>
<evidence type="ECO:0000256" key="10">
    <source>
        <dbReference type="ARBA" id="ARBA00023002"/>
    </source>
</evidence>
<evidence type="ECO:0000256" key="6">
    <source>
        <dbReference type="ARBA" id="ARBA00022723"/>
    </source>
</evidence>
<dbReference type="AlphaFoldDB" id="A0A7K8KNR4"/>
<feature type="domain" description="SRCR" evidence="18">
    <location>
        <begin position="582"/>
        <end position="632"/>
    </location>
</feature>
<dbReference type="OrthoDB" id="547291at2759"/>
<evidence type="ECO:0000256" key="8">
    <source>
        <dbReference type="ARBA" id="ARBA00022737"/>
    </source>
</evidence>
<dbReference type="EMBL" id="VWYV01002161">
    <property type="protein sequence ID" value="NXE16164.1"/>
    <property type="molecule type" value="Genomic_DNA"/>
</dbReference>
<keyword evidence="11 16" id="KW-0186">Copper</keyword>